<dbReference type="Gramene" id="TraesCLE_scaffold_015645_01G000100.1">
    <property type="protein sequence ID" value="TraesCLE_scaffold_015645_01G000100.1"/>
    <property type="gene ID" value="TraesCLE_scaffold_015645_01G000100"/>
</dbReference>
<name>A0A3B6REQ3_WHEAT</name>
<reference evidence="2" key="1">
    <citation type="submission" date="2018-08" db="EMBL/GenBank/DDBJ databases">
        <authorList>
            <person name="Rossello M."/>
        </authorList>
    </citation>
    <scope>NUCLEOTIDE SEQUENCE [LARGE SCALE GENOMIC DNA]</scope>
    <source>
        <strain evidence="2">cv. Chinese Spring</strain>
    </source>
</reference>
<dbReference type="EnsemblPlants" id="TraesCS7A02G150100.1">
    <property type="protein sequence ID" value="TraesCS7A02G150100.1.cds1"/>
    <property type="gene ID" value="TraesCS7A02G150100"/>
</dbReference>
<accession>A0A3B6REQ3</accession>
<sequence length="460" mass="50664">MEMQNISMHVPRMVTLRDTCASTIYSSQLEAGQLVGEHLPERRHALGLQRQHEREGAVLAGRVHHVHEAAVVHEGRPHERRRAPPEVGVGERHAHPADGAEVRARDAAAGQVHRVHPFQVVHQRPRVVAALARRRARQPRGVDQRARHHLLHGGRHRRADHRVAEVPRRELRVQARAHVHHGVEPRLGRRRERAGAAHALPHQGHHGAERGCAEAPRLERAHLALAHRDDGARVRGGRHGVHRLRLRLVLRVVVQHRARLRRARGEQRVVEARRHGGRACAAGDARPGLEEVRGAARVDDRVVHGLAEHQAAAAEARDLHEEQRAGRVGRRRGRDEQVPHLAAGHELVHQLLERVVLGAGGDEYHALGGAVHLDAAGGVEAQAAGERVESDERPGEAVLHGVGGEEARVAVGAEEVDGGGVASPPGEVEVGEPDAAPRRRLGRDDQLRREHLHHRHCQPS</sequence>
<dbReference type="Gramene" id="TraesCS7A03G0351400.1">
    <property type="protein sequence ID" value="TraesCS7A03G0351400.1.CDS1"/>
    <property type="gene ID" value="TraesCS7A03G0351400"/>
</dbReference>
<protein>
    <submittedName>
        <fullName evidence="2">Uncharacterized protein</fullName>
    </submittedName>
</protein>
<dbReference type="AlphaFoldDB" id="A0A3B6REQ3"/>
<evidence type="ECO:0000313" key="3">
    <source>
        <dbReference type="Proteomes" id="UP000019116"/>
    </source>
</evidence>
<organism evidence="2">
    <name type="scientific">Triticum aestivum</name>
    <name type="common">Wheat</name>
    <dbReference type="NCBI Taxonomy" id="4565"/>
    <lineage>
        <taxon>Eukaryota</taxon>
        <taxon>Viridiplantae</taxon>
        <taxon>Streptophyta</taxon>
        <taxon>Embryophyta</taxon>
        <taxon>Tracheophyta</taxon>
        <taxon>Spermatophyta</taxon>
        <taxon>Magnoliopsida</taxon>
        <taxon>Liliopsida</taxon>
        <taxon>Poales</taxon>
        <taxon>Poaceae</taxon>
        <taxon>BOP clade</taxon>
        <taxon>Pooideae</taxon>
        <taxon>Triticodae</taxon>
        <taxon>Triticeae</taxon>
        <taxon>Triticinae</taxon>
        <taxon>Triticum</taxon>
    </lineage>
</organism>
<proteinExistence type="predicted"/>
<feature type="region of interest" description="Disordered" evidence="1">
    <location>
        <begin position="313"/>
        <end position="334"/>
    </location>
</feature>
<feature type="compositionally biased region" description="Basic residues" evidence="1">
    <location>
        <begin position="450"/>
        <end position="460"/>
    </location>
</feature>
<dbReference type="OMA" id="DEYHALG"/>
<feature type="region of interest" description="Disordered" evidence="1">
    <location>
        <begin position="412"/>
        <end position="460"/>
    </location>
</feature>
<dbReference type="Proteomes" id="UP000019116">
    <property type="component" value="Chromosome 7A"/>
</dbReference>
<dbReference type="Gramene" id="TraesCAD_scaffold_020813_01G000100.1">
    <property type="protein sequence ID" value="TraesCAD_scaffold_020813_01G000100.1"/>
    <property type="gene ID" value="TraesCAD_scaffold_020813_01G000100"/>
</dbReference>
<dbReference type="Gramene" id="TraesWEE_scaffold_013855_01G000100.1">
    <property type="protein sequence ID" value="TraesWEE_scaffold_013855_01G000100.1"/>
    <property type="gene ID" value="TraesWEE_scaffold_013855_01G000100"/>
</dbReference>
<evidence type="ECO:0000256" key="1">
    <source>
        <dbReference type="SAM" id="MobiDB-lite"/>
    </source>
</evidence>
<keyword evidence="3" id="KW-1185">Reference proteome</keyword>
<reference evidence="2" key="2">
    <citation type="submission" date="2018-10" db="UniProtKB">
        <authorList>
            <consortium name="EnsemblPlants"/>
        </authorList>
    </citation>
    <scope>IDENTIFICATION</scope>
</reference>
<evidence type="ECO:0000313" key="2">
    <source>
        <dbReference type="EnsemblPlants" id="TraesCS7A02G150100.1.cds1"/>
    </source>
</evidence>
<dbReference type="Gramene" id="TraesROB_scaffold_040686_01G000100.1">
    <property type="protein sequence ID" value="TraesROB_scaffold_040686_01G000100.1"/>
    <property type="gene ID" value="TraesROB_scaffold_040686_01G000100"/>
</dbReference>
<dbReference type="Gramene" id="TraesCS7A02G150100.1">
    <property type="protein sequence ID" value="TraesCS7A02G150100.1.cds1"/>
    <property type="gene ID" value="TraesCS7A02G150100"/>
</dbReference>
<feature type="compositionally biased region" description="Basic and acidic residues" evidence="1">
    <location>
        <begin position="315"/>
        <end position="325"/>
    </location>
</feature>